<feature type="compositionally biased region" description="Low complexity" evidence="2">
    <location>
        <begin position="389"/>
        <end position="405"/>
    </location>
</feature>
<proteinExistence type="predicted"/>
<name>A0ABV9R1D5_9MICO</name>
<reference evidence="4" key="1">
    <citation type="journal article" date="2019" name="Int. J. Syst. Evol. Microbiol.">
        <title>The Global Catalogue of Microorganisms (GCM) 10K type strain sequencing project: providing services to taxonomists for standard genome sequencing and annotation.</title>
        <authorList>
            <consortium name="The Broad Institute Genomics Platform"/>
            <consortium name="The Broad Institute Genome Sequencing Center for Infectious Disease"/>
            <person name="Wu L."/>
            <person name="Ma J."/>
        </authorList>
    </citation>
    <scope>NUCLEOTIDE SEQUENCE [LARGE SCALE GENOMIC DNA]</scope>
    <source>
        <strain evidence="4">CGMCC 1.12192</strain>
    </source>
</reference>
<dbReference type="Pfam" id="PF02515">
    <property type="entry name" value="CoA_transf_3"/>
    <property type="match status" value="1"/>
</dbReference>
<evidence type="ECO:0000256" key="2">
    <source>
        <dbReference type="SAM" id="MobiDB-lite"/>
    </source>
</evidence>
<dbReference type="EMBL" id="JBHSJC010000001">
    <property type="protein sequence ID" value="MFC4827928.1"/>
    <property type="molecule type" value="Genomic_DNA"/>
</dbReference>
<comment type="caution">
    <text evidence="3">The sequence shown here is derived from an EMBL/GenBank/DDBJ whole genome shotgun (WGS) entry which is preliminary data.</text>
</comment>
<evidence type="ECO:0000256" key="1">
    <source>
        <dbReference type="ARBA" id="ARBA00022679"/>
    </source>
</evidence>
<sequence>MSPRTESSGPPARGGGPLAGIRVVELGQYISGPYAAKLLADLGADVVKVESPEGDPMRRWEGHGAMSPQFAAYNRGKRAVTLDLKTEGGIAALHALARDADVLIENFRPGVATRLGFGPEALHDLNPRIITCSITGFGPTGPYAARPAYDTVISAVGAMYSQVVPADTLRPLGPAFSDLLSGMSAAQAVLAALHAREARGEGEHVEVSMVGSLIDFLTEAASTYLETGQVAGPDSRPRRAQAYACVGADGRAFVIHMSVPEKFWTGLLAVLERPDLADDPRFATREARVRNYDALDAELKAITGRMPRQHWLDRLEAHDIPHGPLNTVADLFDDPQVASMALVEEIPGPDGAPLRVPAPSTVFHASGRPALRAAPRLGEGQADVLAAAAASASTTVASTTTASTTTDERSRA</sequence>
<keyword evidence="1 3" id="KW-0808">Transferase</keyword>
<protein>
    <submittedName>
        <fullName evidence="3">CaiB/BaiF CoA transferase family protein</fullName>
    </submittedName>
</protein>
<evidence type="ECO:0000313" key="4">
    <source>
        <dbReference type="Proteomes" id="UP001595960"/>
    </source>
</evidence>
<accession>A0ABV9R1D5</accession>
<feature type="region of interest" description="Disordered" evidence="2">
    <location>
        <begin position="389"/>
        <end position="412"/>
    </location>
</feature>
<gene>
    <name evidence="3" type="ORF">ACFPER_03940</name>
</gene>
<dbReference type="Proteomes" id="UP001595960">
    <property type="component" value="Unassembled WGS sequence"/>
</dbReference>
<dbReference type="PANTHER" id="PTHR48207">
    <property type="entry name" value="SUCCINATE--HYDROXYMETHYLGLUTARATE COA-TRANSFERASE"/>
    <property type="match status" value="1"/>
</dbReference>
<dbReference type="InterPro" id="IPR003673">
    <property type="entry name" value="CoA-Trfase_fam_III"/>
</dbReference>
<keyword evidence="4" id="KW-1185">Reference proteome</keyword>
<dbReference type="Gene3D" id="3.30.1540.10">
    <property type="entry name" value="formyl-coa transferase, domain 3"/>
    <property type="match status" value="1"/>
</dbReference>
<dbReference type="InterPro" id="IPR050483">
    <property type="entry name" value="CoA-transferase_III_domain"/>
</dbReference>
<dbReference type="InterPro" id="IPR023606">
    <property type="entry name" value="CoA-Trfase_III_dom_1_sf"/>
</dbReference>
<dbReference type="Gene3D" id="3.40.50.10540">
    <property type="entry name" value="Crotonobetainyl-coa:carnitine coa-transferase, domain 1"/>
    <property type="match status" value="1"/>
</dbReference>
<organism evidence="3 4">
    <name type="scientific">Agromyces aurantiacus</name>
    <dbReference type="NCBI Taxonomy" id="165814"/>
    <lineage>
        <taxon>Bacteria</taxon>
        <taxon>Bacillati</taxon>
        <taxon>Actinomycetota</taxon>
        <taxon>Actinomycetes</taxon>
        <taxon>Micrococcales</taxon>
        <taxon>Microbacteriaceae</taxon>
        <taxon>Agromyces</taxon>
    </lineage>
</organism>
<dbReference type="GO" id="GO:0016740">
    <property type="term" value="F:transferase activity"/>
    <property type="evidence" value="ECO:0007669"/>
    <property type="project" value="UniProtKB-KW"/>
</dbReference>
<evidence type="ECO:0000313" key="3">
    <source>
        <dbReference type="EMBL" id="MFC4827928.1"/>
    </source>
</evidence>
<dbReference type="SUPFAM" id="SSF89796">
    <property type="entry name" value="CoA-transferase family III (CaiB/BaiF)"/>
    <property type="match status" value="1"/>
</dbReference>
<dbReference type="PANTHER" id="PTHR48207:SF3">
    <property type="entry name" value="SUCCINATE--HYDROXYMETHYLGLUTARATE COA-TRANSFERASE"/>
    <property type="match status" value="1"/>
</dbReference>
<dbReference type="InterPro" id="IPR044855">
    <property type="entry name" value="CoA-Trfase_III_dom3_sf"/>
</dbReference>
<dbReference type="RefSeq" id="WP_204390732.1">
    <property type="nucleotide sequence ID" value="NZ_JAFBBW010000001.1"/>
</dbReference>